<proteinExistence type="predicted"/>
<evidence type="ECO:0000256" key="1">
    <source>
        <dbReference type="ARBA" id="ARBA00022679"/>
    </source>
</evidence>
<dbReference type="EMBL" id="CP054929">
    <property type="protein sequence ID" value="QKW54119.1"/>
    <property type="molecule type" value="Genomic_DNA"/>
</dbReference>
<dbReference type="SUPFAM" id="SSF52540">
    <property type="entry name" value="P-loop containing nucleoside triphosphate hydrolases"/>
    <property type="match status" value="1"/>
</dbReference>
<keyword evidence="4" id="KW-0418">Kinase</keyword>
<organism evidence="4 5">
    <name type="scientific">Streptomyces buecherae</name>
    <dbReference type="NCBI Taxonomy" id="2763006"/>
    <lineage>
        <taxon>Bacteria</taxon>
        <taxon>Bacillati</taxon>
        <taxon>Actinomycetota</taxon>
        <taxon>Actinomycetes</taxon>
        <taxon>Kitasatosporales</taxon>
        <taxon>Streptomycetaceae</taxon>
        <taxon>Streptomyces</taxon>
    </lineage>
</organism>
<evidence type="ECO:0000259" key="2">
    <source>
        <dbReference type="Pfam" id="PF01583"/>
    </source>
</evidence>
<dbReference type="InterPro" id="IPR027417">
    <property type="entry name" value="P-loop_NTPase"/>
</dbReference>
<evidence type="ECO:0000313" key="3">
    <source>
        <dbReference type="EMBL" id="QKW48211.1"/>
    </source>
</evidence>
<evidence type="ECO:0000313" key="4">
    <source>
        <dbReference type="EMBL" id="QKW54119.1"/>
    </source>
</evidence>
<name>A0A7H8NHV5_9ACTN</name>
<accession>A0A7H8NHV5</accession>
<dbReference type="EC" id="2.7.1.25" evidence="4"/>
<sequence>MSQRFCTCWPGAIVRLNGLSGSGHTELAWELARRLHADGRRVEVLDRERLRRIGVSDQDDAGDQGGAHRLAMLASVLARNGVLVLVALTAHPGESRSGAAAPPAGGAVPCLDVRVGDLSTGDTARTPAIPPVRRALRKVAGEAAGTVAAPDPELRITRYRTAKREAVDCLHALLVARRLAGVPDRPHHP</sequence>
<keyword evidence="1 4" id="KW-0808">Transferase</keyword>
<keyword evidence="5" id="KW-1185">Reference proteome</keyword>
<evidence type="ECO:0000313" key="5">
    <source>
        <dbReference type="Proteomes" id="UP000509303"/>
    </source>
</evidence>
<dbReference type="Proteomes" id="UP000509303">
    <property type="component" value="Chromosome"/>
</dbReference>
<gene>
    <name evidence="3" type="ORF">HUT08_00110</name>
    <name evidence="4" type="ORF">HUT08_36315</name>
</gene>
<dbReference type="GO" id="GO:0004020">
    <property type="term" value="F:adenylylsulfate kinase activity"/>
    <property type="evidence" value="ECO:0007669"/>
    <property type="project" value="UniProtKB-EC"/>
</dbReference>
<reference evidence="4 5" key="1">
    <citation type="submission" date="2020-06" db="EMBL/GenBank/DDBJ databases">
        <title>Genome mining for natural products.</title>
        <authorList>
            <person name="Zhang B."/>
            <person name="Shi J."/>
            <person name="Ge H."/>
        </authorList>
    </citation>
    <scope>NUCLEOTIDE SEQUENCE [LARGE SCALE GENOMIC DNA]</scope>
    <source>
        <strain evidence="4 5">NA00687</strain>
    </source>
</reference>
<dbReference type="RefSeq" id="WP_176159908.1">
    <property type="nucleotide sequence ID" value="NZ_CP054929.1"/>
</dbReference>
<dbReference type="EMBL" id="CP054929">
    <property type="protein sequence ID" value="QKW48211.1"/>
    <property type="molecule type" value="Genomic_DNA"/>
</dbReference>
<dbReference type="AlphaFoldDB" id="A0A7H8NHV5"/>
<protein>
    <submittedName>
        <fullName evidence="4">Adenylyl-sulfate kinase</fullName>
        <ecNumber evidence="4">2.7.1.25</ecNumber>
    </submittedName>
</protein>
<feature type="domain" description="APS kinase" evidence="2">
    <location>
        <begin position="11"/>
        <end position="97"/>
    </location>
</feature>
<dbReference type="InterPro" id="IPR059117">
    <property type="entry name" value="APS_kinase_dom"/>
</dbReference>
<dbReference type="Pfam" id="PF01583">
    <property type="entry name" value="APS_kinase"/>
    <property type="match status" value="1"/>
</dbReference>
<dbReference type="Gene3D" id="3.40.50.300">
    <property type="entry name" value="P-loop containing nucleotide triphosphate hydrolases"/>
    <property type="match status" value="1"/>
</dbReference>